<reference evidence="5 6" key="1">
    <citation type="submission" date="2019-12" db="EMBL/GenBank/DDBJ databases">
        <title>Corynebacterium sp. nov., isolated from feces of the Anser Albifrons in China.</title>
        <authorList>
            <person name="Liu Q."/>
        </authorList>
    </citation>
    <scope>NUCLEOTIDE SEQUENCE [LARGE SCALE GENOMIC DNA]</scope>
    <source>
        <strain evidence="5 6">4H37-19</strain>
    </source>
</reference>
<gene>
    <name evidence="5" type="ORF">GP475_03900</name>
</gene>
<evidence type="ECO:0000256" key="2">
    <source>
        <dbReference type="ARBA" id="ARBA00023315"/>
    </source>
</evidence>
<accession>A0A7H0SMV9</accession>
<dbReference type="KEGG" id="cpoy:GP475_03900"/>
<evidence type="ECO:0000256" key="3">
    <source>
        <dbReference type="ARBA" id="ARBA00038502"/>
    </source>
</evidence>
<dbReference type="AlphaFoldDB" id="A0A7H0SMV9"/>
<dbReference type="GO" id="GO:0008999">
    <property type="term" value="F:protein-N-terminal-alanine acetyltransferase activity"/>
    <property type="evidence" value="ECO:0007669"/>
    <property type="project" value="TreeGrafter"/>
</dbReference>
<dbReference type="PANTHER" id="PTHR43792">
    <property type="entry name" value="GNAT FAMILY, PUTATIVE (AFU_ORTHOLOGUE AFUA_3G00765)-RELATED-RELATED"/>
    <property type="match status" value="1"/>
</dbReference>
<dbReference type="Proteomes" id="UP000516320">
    <property type="component" value="Chromosome"/>
</dbReference>
<sequence>MILPFTLRHSFPNHLGWPEPTPTVQLPDGGKVRLRPLRFNDATDWCQQRLLDEAQLKPVETTVPEGWAEAHSTHAWWTMFFRIRKLARAGSVIPLVIEVDGKFAGQTTLGGIQHGTSSDCWIGYWVFSQYQRRGVATAACALGTDHAFYRVGLHRVAATYLPSNKASERVLHSCGFRKEGYLRSNLHINGQWRDHYLVALTHGELRGTCVRRLKEQGKLR</sequence>
<dbReference type="InterPro" id="IPR016181">
    <property type="entry name" value="Acyl_CoA_acyltransferase"/>
</dbReference>
<feature type="domain" description="N-acetyltransferase" evidence="4">
    <location>
        <begin position="32"/>
        <end position="203"/>
    </location>
</feature>
<dbReference type="PANTHER" id="PTHR43792:SF8">
    <property type="entry name" value="[RIBOSOMAL PROTEIN US5]-ALANINE N-ACETYLTRANSFERASE"/>
    <property type="match status" value="1"/>
</dbReference>
<dbReference type="InterPro" id="IPR000182">
    <property type="entry name" value="GNAT_dom"/>
</dbReference>
<dbReference type="Gene3D" id="3.40.630.30">
    <property type="match status" value="1"/>
</dbReference>
<organism evidence="5 6">
    <name type="scientific">Corynebacterium poyangense</name>
    <dbReference type="NCBI Taxonomy" id="2684405"/>
    <lineage>
        <taxon>Bacteria</taxon>
        <taxon>Bacillati</taxon>
        <taxon>Actinomycetota</taxon>
        <taxon>Actinomycetes</taxon>
        <taxon>Mycobacteriales</taxon>
        <taxon>Corynebacteriaceae</taxon>
        <taxon>Corynebacterium</taxon>
    </lineage>
</organism>
<dbReference type="RefSeq" id="WP_187975342.1">
    <property type="nucleotide sequence ID" value="NZ_CP046884.1"/>
</dbReference>
<evidence type="ECO:0000256" key="1">
    <source>
        <dbReference type="ARBA" id="ARBA00022679"/>
    </source>
</evidence>
<keyword evidence="1 5" id="KW-0808">Transferase</keyword>
<dbReference type="PROSITE" id="PS51186">
    <property type="entry name" value="GNAT"/>
    <property type="match status" value="1"/>
</dbReference>
<protein>
    <submittedName>
        <fullName evidence="5">GNAT family N-acetyltransferase</fullName>
    </submittedName>
</protein>
<name>A0A7H0SMV9_9CORY</name>
<dbReference type="InterPro" id="IPR051531">
    <property type="entry name" value="N-acetyltransferase"/>
</dbReference>
<keyword evidence="2" id="KW-0012">Acyltransferase</keyword>
<dbReference type="GO" id="GO:0005737">
    <property type="term" value="C:cytoplasm"/>
    <property type="evidence" value="ECO:0007669"/>
    <property type="project" value="TreeGrafter"/>
</dbReference>
<evidence type="ECO:0000259" key="4">
    <source>
        <dbReference type="PROSITE" id="PS51186"/>
    </source>
</evidence>
<dbReference type="Pfam" id="PF13302">
    <property type="entry name" value="Acetyltransf_3"/>
    <property type="match status" value="1"/>
</dbReference>
<evidence type="ECO:0000313" key="5">
    <source>
        <dbReference type="EMBL" id="QNQ89884.1"/>
    </source>
</evidence>
<dbReference type="SUPFAM" id="SSF55729">
    <property type="entry name" value="Acyl-CoA N-acyltransferases (Nat)"/>
    <property type="match status" value="1"/>
</dbReference>
<proteinExistence type="inferred from homology"/>
<evidence type="ECO:0000313" key="6">
    <source>
        <dbReference type="Proteomes" id="UP000516320"/>
    </source>
</evidence>
<keyword evidence="6" id="KW-1185">Reference proteome</keyword>
<dbReference type="EMBL" id="CP046884">
    <property type="protein sequence ID" value="QNQ89884.1"/>
    <property type="molecule type" value="Genomic_DNA"/>
</dbReference>
<comment type="similarity">
    <text evidence="3">Belongs to the acetyltransferase family. RimJ subfamily.</text>
</comment>